<dbReference type="EMBL" id="FMJD01000011">
    <property type="protein sequence ID" value="SCM78351.1"/>
    <property type="molecule type" value="Genomic_DNA"/>
</dbReference>
<gene>
    <name evidence="5" type="ORF">KL86PLE_70121</name>
</gene>
<dbReference type="PANTHER" id="PTHR30036">
    <property type="entry name" value="D-XYLOSE-BINDING PERIPLASMIC PROTEIN"/>
    <property type="match status" value="1"/>
</dbReference>
<dbReference type="GO" id="GO:0030288">
    <property type="term" value="C:outer membrane-bounded periplasmic space"/>
    <property type="evidence" value="ECO:0007669"/>
    <property type="project" value="TreeGrafter"/>
</dbReference>
<evidence type="ECO:0000256" key="3">
    <source>
        <dbReference type="SAM" id="SignalP"/>
    </source>
</evidence>
<proteinExistence type="inferred from homology"/>
<accession>A0A212LLD1</accession>
<dbReference type="RefSeq" id="WP_288198086.1">
    <property type="nucleotide sequence ID" value="NZ_LT608334.1"/>
</dbReference>
<evidence type="ECO:0000313" key="5">
    <source>
        <dbReference type="EMBL" id="SCM78351.1"/>
    </source>
</evidence>
<sequence>MKKLVTAALAAAFMLPVVAQAADKKFTVAGIVFQEDQFMKTTLLGMKSVAEKEGVNLLTSNTSNQISKEVEVVNTYAARGVDAIAITYLDPAAASIPAVKAASDKGIKIVSFNNKLAADFPVSTVMSDNTLLGAGSGKEAAAYIKAHYGDKKEIKVAIINYKAQLPPESNARQDGFWNEIKDIPGVTLVAEASSPVAEEAIKKAADIITAHPDIDLMYGCNAGGLIGAVLAVKNSGKAIPVFGIDLDKQIVGFLQSKDNILQASTAQDPFKIGALAMENAIKSLKGEAVEKEIIVPGLTLSRTDPAAVAEYAKTVK</sequence>
<evidence type="ECO:0000256" key="1">
    <source>
        <dbReference type="ARBA" id="ARBA00004418"/>
    </source>
</evidence>
<comment type="subcellular location">
    <subcellularLocation>
        <location evidence="1">Periplasm</location>
    </subcellularLocation>
</comment>
<dbReference type="AlphaFoldDB" id="A0A212LLD1"/>
<comment type="similarity">
    <text evidence="2">Belongs to the bacterial solute-binding protein 2 family.</text>
</comment>
<feature type="signal peptide" evidence="3">
    <location>
        <begin position="1"/>
        <end position="21"/>
    </location>
</feature>
<evidence type="ECO:0000256" key="2">
    <source>
        <dbReference type="ARBA" id="ARBA00007639"/>
    </source>
</evidence>
<organism evidence="5">
    <name type="scientific">uncultured Pleomorphomonas sp</name>
    <dbReference type="NCBI Taxonomy" id="442121"/>
    <lineage>
        <taxon>Bacteria</taxon>
        <taxon>Pseudomonadati</taxon>
        <taxon>Pseudomonadota</taxon>
        <taxon>Alphaproteobacteria</taxon>
        <taxon>Hyphomicrobiales</taxon>
        <taxon>Pleomorphomonadaceae</taxon>
        <taxon>Pleomorphomonas</taxon>
        <taxon>environmental samples</taxon>
    </lineage>
</organism>
<dbReference type="InterPro" id="IPR025997">
    <property type="entry name" value="SBP_2_dom"/>
</dbReference>
<dbReference type="InterPro" id="IPR028082">
    <property type="entry name" value="Peripla_BP_I"/>
</dbReference>
<dbReference type="GO" id="GO:0030246">
    <property type="term" value="F:carbohydrate binding"/>
    <property type="evidence" value="ECO:0007669"/>
    <property type="project" value="TreeGrafter"/>
</dbReference>
<dbReference type="Gene3D" id="3.40.50.2300">
    <property type="match status" value="2"/>
</dbReference>
<feature type="domain" description="Periplasmic binding protein" evidence="4">
    <location>
        <begin position="34"/>
        <end position="287"/>
    </location>
</feature>
<dbReference type="Pfam" id="PF13407">
    <property type="entry name" value="Peripla_BP_4"/>
    <property type="match status" value="1"/>
</dbReference>
<name>A0A212LLD1_9HYPH</name>
<feature type="chain" id="PRO_5012939603" evidence="3">
    <location>
        <begin position="22"/>
        <end position="316"/>
    </location>
</feature>
<dbReference type="SUPFAM" id="SSF53822">
    <property type="entry name" value="Periplasmic binding protein-like I"/>
    <property type="match status" value="1"/>
</dbReference>
<protein>
    <submittedName>
        <fullName evidence="5">Periplasmic binding protein/LacI transcriptional regulator</fullName>
    </submittedName>
</protein>
<keyword evidence="3" id="KW-0732">Signal</keyword>
<reference evidence="5" key="1">
    <citation type="submission" date="2016-08" db="EMBL/GenBank/DDBJ databases">
        <authorList>
            <person name="Seilhamer J.J."/>
        </authorList>
    </citation>
    <scope>NUCLEOTIDE SEQUENCE</scope>
    <source>
        <strain evidence="5">86</strain>
    </source>
</reference>
<dbReference type="InterPro" id="IPR050555">
    <property type="entry name" value="Bact_Solute-Bind_Prot2"/>
</dbReference>
<evidence type="ECO:0000259" key="4">
    <source>
        <dbReference type="Pfam" id="PF13407"/>
    </source>
</evidence>
<dbReference type="PANTHER" id="PTHR30036:SF7">
    <property type="entry name" value="ABC TRANSPORTER PERIPLASMIC-BINDING PROTEIN YPHF"/>
    <property type="match status" value="1"/>
</dbReference>